<evidence type="ECO:0000313" key="2">
    <source>
        <dbReference type="EMBL" id="KYN08308.1"/>
    </source>
</evidence>
<evidence type="ECO:0000259" key="1">
    <source>
        <dbReference type="Pfam" id="PF20700"/>
    </source>
</evidence>
<organism evidence="2 3">
    <name type="scientific">Cyphomyrmex costatus</name>
    <dbReference type="NCBI Taxonomy" id="456900"/>
    <lineage>
        <taxon>Eukaryota</taxon>
        <taxon>Metazoa</taxon>
        <taxon>Ecdysozoa</taxon>
        <taxon>Arthropoda</taxon>
        <taxon>Hexapoda</taxon>
        <taxon>Insecta</taxon>
        <taxon>Pterygota</taxon>
        <taxon>Neoptera</taxon>
        <taxon>Endopterygota</taxon>
        <taxon>Hymenoptera</taxon>
        <taxon>Apocrita</taxon>
        <taxon>Aculeata</taxon>
        <taxon>Formicoidea</taxon>
        <taxon>Formicidae</taxon>
        <taxon>Myrmicinae</taxon>
        <taxon>Cyphomyrmex</taxon>
    </lineage>
</organism>
<keyword evidence="3" id="KW-1185">Reference proteome</keyword>
<evidence type="ECO:0000313" key="3">
    <source>
        <dbReference type="Proteomes" id="UP000078542"/>
    </source>
</evidence>
<dbReference type="InterPro" id="IPR049012">
    <property type="entry name" value="Mutator_transp_dom"/>
</dbReference>
<sequence>MEFEEFMESYADKCCANHTGSAGKMEVDAAVEMFSRLEELHNIRYSSYVGDGDSKTFKDIVESQPYGEDCIVVKKECVGHVQKRMGVRLRKLKKETKGLGGKGKLTAKLIDELSVFYGLAIRRNSNSAENMKKAIWATLKHKVLIASYIAASIFNDGYGSILKMLHVLNVIIGPNAVATCADLDETRISIADARSYEASKEGRIHRRELRSAAEEAFCEEEDSFYEARMAD</sequence>
<gene>
    <name evidence="2" type="ORF">ALC62_00710</name>
</gene>
<protein>
    <recommendedName>
        <fullName evidence="1">Mutator-like transposase domain-containing protein</fullName>
    </recommendedName>
</protein>
<name>A0A151IQ79_9HYME</name>
<dbReference type="EMBL" id="KQ976783">
    <property type="protein sequence ID" value="KYN08308.1"/>
    <property type="molecule type" value="Genomic_DNA"/>
</dbReference>
<dbReference type="Pfam" id="PF20700">
    <property type="entry name" value="Mutator"/>
    <property type="match status" value="1"/>
</dbReference>
<accession>A0A151IQ79</accession>
<proteinExistence type="predicted"/>
<feature type="domain" description="Mutator-like transposase" evidence="1">
    <location>
        <begin position="12"/>
        <end position="141"/>
    </location>
</feature>
<dbReference type="Proteomes" id="UP000078542">
    <property type="component" value="Unassembled WGS sequence"/>
</dbReference>
<dbReference type="AlphaFoldDB" id="A0A151IQ79"/>
<reference evidence="2 3" key="1">
    <citation type="submission" date="2016-03" db="EMBL/GenBank/DDBJ databases">
        <title>Cyphomyrmex costatus WGS genome.</title>
        <authorList>
            <person name="Nygaard S."/>
            <person name="Hu H."/>
            <person name="Boomsma J."/>
            <person name="Zhang G."/>
        </authorList>
    </citation>
    <scope>NUCLEOTIDE SEQUENCE [LARGE SCALE GENOMIC DNA]</scope>
    <source>
        <strain evidence="2">MS0001</strain>
        <tissue evidence="2">Whole body</tissue>
    </source>
</reference>